<evidence type="ECO:0000259" key="1">
    <source>
        <dbReference type="Pfam" id="PF02872"/>
    </source>
</evidence>
<proteinExistence type="predicted"/>
<dbReference type="GO" id="GO:0016787">
    <property type="term" value="F:hydrolase activity"/>
    <property type="evidence" value="ECO:0007669"/>
    <property type="project" value="InterPro"/>
</dbReference>
<dbReference type="Gene3D" id="3.90.780.10">
    <property type="entry name" value="5'-Nucleotidase, C-terminal domain"/>
    <property type="match status" value="1"/>
</dbReference>
<dbReference type="InterPro" id="IPR036907">
    <property type="entry name" value="5'-Nucleotdase_C_sf"/>
</dbReference>
<dbReference type="InterPro" id="IPR008334">
    <property type="entry name" value="5'-Nucleotdase_C"/>
</dbReference>
<keyword evidence="3" id="KW-1185">Reference proteome</keyword>
<dbReference type="PRINTS" id="PR01607">
    <property type="entry name" value="APYRASEFAMLY"/>
</dbReference>
<evidence type="ECO:0000313" key="3">
    <source>
        <dbReference type="Proteomes" id="UP000478546"/>
    </source>
</evidence>
<dbReference type="GO" id="GO:0009166">
    <property type="term" value="P:nucleotide catabolic process"/>
    <property type="evidence" value="ECO:0007669"/>
    <property type="project" value="InterPro"/>
</dbReference>
<organism evidence="2 3">
    <name type="scientific">Pontibacter fetidus</name>
    <dbReference type="NCBI Taxonomy" id="2700082"/>
    <lineage>
        <taxon>Bacteria</taxon>
        <taxon>Pseudomonadati</taxon>
        <taxon>Bacteroidota</taxon>
        <taxon>Cytophagia</taxon>
        <taxon>Cytophagales</taxon>
        <taxon>Hymenobacteraceae</taxon>
        <taxon>Pontibacter</taxon>
    </lineage>
</organism>
<comment type="caution">
    <text evidence="2">The sequence shown here is derived from an EMBL/GenBank/DDBJ whole genome shotgun (WGS) entry which is preliminary data.</text>
</comment>
<dbReference type="Pfam" id="PF02872">
    <property type="entry name" value="5_nucleotid_C"/>
    <property type="match status" value="1"/>
</dbReference>
<accession>A0A6B2GXF1</accession>
<dbReference type="SUPFAM" id="SSF55816">
    <property type="entry name" value="5'-nucleotidase (syn. UDP-sugar hydrolase), C-terminal domain"/>
    <property type="match status" value="1"/>
</dbReference>
<dbReference type="PANTHER" id="PTHR11575">
    <property type="entry name" value="5'-NUCLEOTIDASE-RELATED"/>
    <property type="match status" value="1"/>
</dbReference>
<gene>
    <name evidence="2" type="ORF">GWO68_01925</name>
</gene>
<dbReference type="Proteomes" id="UP000478546">
    <property type="component" value="Unassembled WGS sequence"/>
</dbReference>
<dbReference type="AlphaFoldDB" id="A0A6B2GXF1"/>
<name>A0A6B2GXF1_9BACT</name>
<dbReference type="PROSITE" id="PS51257">
    <property type="entry name" value="PROKAR_LIPOPROTEIN"/>
    <property type="match status" value="1"/>
</dbReference>
<dbReference type="RefSeq" id="WP_162344714.1">
    <property type="nucleotide sequence ID" value="NZ_JAAEAA010000002.1"/>
</dbReference>
<sequence>MKHPIYSYITALLLAGSVVGCQPKVWQAQTPNLEQTDVAIDSTLTADPEAEAMIAPYRTQVSAKMNEVIGTAATELRKGDYESPLGNFVVDLMLAQTNKLVATPADMAQTTNGGLRVPLPAGPVNVGNVFELMPFENEVVILTLDGSTTKEMFDFAAKTGISPIANATYTVKDGAATDIKIGGKPLDLTRTYTVVTSDYIAGGGDNMTMFKKNLKTEKVGIMMRDMILKHIKELTANGKQLTADTKKRVAGVTQK</sequence>
<dbReference type="PANTHER" id="PTHR11575:SF24">
    <property type="entry name" value="5'-NUCLEOTIDASE"/>
    <property type="match status" value="1"/>
</dbReference>
<feature type="domain" description="5'-Nucleotidase C-terminal" evidence="1">
    <location>
        <begin position="69"/>
        <end position="211"/>
    </location>
</feature>
<evidence type="ECO:0000313" key="2">
    <source>
        <dbReference type="EMBL" id="NDK54663.1"/>
    </source>
</evidence>
<dbReference type="InterPro" id="IPR006179">
    <property type="entry name" value="5_nucleotidase/apyrase"/>
</dbReference>
<reference evidence="2 3" key="1">
    <citation type="submission" date="2020-01" db="EMBL/GenBank/DDBJ databases">
        <authorList>
            <person name="Kim M.K."/>
        </authorList>
    </citation>
    <scope>NUCLEOTIDE SEQUENCE [LARGE SCALE GENOMIC DNA]</scope>
    <source>
        <strain evidence="2 3">BT213</strain>
    </source>
</reference>
<dbReference type="EMBL" id="JAAEAA010000002">
    <property type="protein sequence ID" value="NDK54663.1"/>
    <property type="molecule type" value="Genomic_DNA"/>
</dbReference>
<protein>
    <recommendedName>
        <fullName evidence="1">5'-Nucleotidase C-terminal domain-containing protein</fullName>
    </recommendedName>
</protein>